<accession>A0ACC0JVA2</accession>
<proteinExistence type="predicted"/>
<comment type="caution">
    <text evidence="1">The sequence shown here is derived from an EMBL/GenBank/DDBJ whole genome shotgun (WGS) entry which is preliminary data.</text>
</comment>
<organism evidence="1 2">
    <name type="scientific">Choristoneura fumiferana</name>
    <name type="common">Spruce budworm moth</name>
    <name type="synonym">Archips fumiferana</name>
    <dbReference type="NCBI Taxonomy" id="7141"/>
    <lineage>
        <taxon>Eukaryota</taxon>
        <taxon>Metazoa</taxon>
        <taxon>Ecdysozoa</taxon>
        <taxon>Arthropoda</taxon>
        <taxon>Hexapoda</taxon>
        <taxon>Insecta</taxon>
        <taxon>Pterygota</taxon>
        <taxon>Neoptera</taxon>
        <taxon>Endopterygota</taxon>
        <taxon>Lepidoptera</taxon>
        <taxon>Glossata</taxon>
        <taxon>Ditrysia</taxon>
        <taxon>Tortricoidea</taxon>
        <taxon>Tortricidae</taxon>
        <taxon>Tortricinae</taxon>
        <taxon>Choristoneura</taxon>
    </lineage>
</organism>
<evidence type="ECO:0000313" key="1">
    <source>
        <dbReference type="EMBL" id="KAI8428105.1"/>
    </source>
</evidence>
<keyword evidence="2" id="KW-1185">Reference proteome</keyword>
<reference evidence="1 2" key="1">
    <citation type="journal article" date="2022" name="Genome Biol. Evol.">
        <title>The Spruce Budworm Genome: Reconstructing the Evolutionary History of Antifreeze Proteins.</title>
        <authorList>
            <person name="Beliveau C."/>
            <person name="Gagne P."/>
            <person name="Picq S."/>
            <person name="Vernygora O."/>
            <person name="Keeling C.I."/>
            <person name="Pinkney K."/>
            <person name="Doucet D."/>
            <person name="Wen F."/>
            <person name="Johnston J.S."/>
            <person name="Maaroufi H."/>
            <person name="Boyle B."/>
            <person name="Laroche J."/>
            <person name="Dewar K."/>
            <person name="Juretic N."/>
            <person name="Blackburn G."/>
            <person name="Nisole A."/>
            <person name="Brunet B."/>
            <person name="Brandao M."/>
            <person name="Lumley L."/>
            <person name="Duan J."/>
            <person name="Quan G."/>
            <person name="Lucarotti C.J."/>
            <person name="Roe A.D."/>
            <person name="Sperling F.A.H."/>
            <person name="Levesque R.C."/>
            <person name="Cusson M."/>
        </authorList>
    </citation>
    <scope>NUCLEOTIDE SEQUENCE [LARGE SCALE GENOMIC DNA]</scope>
    <source>
        <strain evidence="1">Glfc:IPQL:Cfum</strain>
    </source>
</reference>
<evidence type="ECO:0000313" key="2">
    <source>
        <dbReference type="Proteomes" id="UP001064048"/>
    </source>
</evidence>
<gene>
    <name evidence="1" type="ORF">MSG28_002371</name>
</gene>
<dbReference type="Proteomes" id="UP001064048">
    <property type="component" value="Chromosome 3"/>
</dbReference>
<sequence>MDDSVACPVCNREFKKENIEDHVNKCLFLNTQTEKGPSKRMGSGSLLKIASPKEKRIKLENNAGTIQTSMLTESAQSQHLPLSTTSNISMNGSNMENKTKNIPLAEQMRPQTLQDMVGHKESFGAGTMLRSMLEQNKIPNMILWGPPGCGKTSMANVISHICKSNNNLRFVKLSATMSGINDVKEVVKVAKNEAQFKRQTVLFMDEIHRFNKLQQDSFLPHVENGTIILIGATTENPSFSLNNALLSRCKVIVMEKLSIEDVLLILQKAVAKNKEAHLIDNIESYKHSNDRLADGNALVEAVACLQGCQQIGMPECDVLLVQCAVRLARAPKSREIYNAMRRCQRSLQEAKGPIPPIPLHLRNAPTKLMKQLGYGKAYNLNSKEKSGLTYMPEGMENVNFFHDCHKDGS</sequence>
<protein>
    <submittedName>
        <fullName evidence="1">Uncharacterized protein</fullName>
    </submittedName>
</protein>
<name>A0ACC0JVA2_CHOFU</name>
<dbReference type="EMBL" id="CM046103">
    <property type="protein sequence ID" value="KAI8428105.1"/>
    <property type="molecule type" value="Genomic_DNA"/>
</dbReference>